<sequence>MNPGRVGSKLGKQGIRGPPPSLLSLEMFLKLGRRRCKTTQRLPTTTTNGMATGWVGTDLSHPNPSIFLRSKLVKQRIRGPPPSLLFGNVSEVKRIQLQNHSTAPRTYTTMSGFPFSFHSWTSGGKNMVCLLCLRLRLIYMLNSPNFLHMNSEF</sequence>
<dbReference type="AlphaFoldDB" id="A0A438BVM4"/>
<name>A0A438BVM4_VITVI</name>
<evidence type="ECO:0000313" key="2">
    <source>
        <dbReference type="Proteomes" id="UP000288805"/>
    </source>
</evidence>
<dbReference type="EMBL" id="QGNW01002607">
    <property type="protein sequence ID" value="RVW15013.1"/>
    <property type="molecule type" value="Genomic_DNA"/>
</dbReference>
<organism evidence="1 2">
    <name type="scientific">Vitis vinifera</name>
    <name type="common">Grape</name>
    <dbReference type="NCBI Taxonomy" id="29760"/>
    <lineage>
        <taxon>Eukaryota</taxon>
        <taxon>Viridiplantae</taxon>
        <taxon>Streptophyta</taxon>
        <taxon>Embryophyta</taxon>
        <taxon>Tracheophyta</taxon>
        <taxon>Spermatophyta</taxon>
        <taxon>Magnoliopsida</taxon>
        <taxon>eudicotyledons</taxon>
        <taxon>Gunneridae</taxon>
        <taxon>Pentapetalae</taxon>
        <taxon>rosids</taxon>
        <taxon>Vitales</taxon>
        <taxon>Vitaceae</taxon>
        <taxon>Viteae</taxon>
        <taxon>Vitis</taxon>
    </lineage>
</organism>
<evidence type="ECO:0000313" key="1">
    <source>
        <dbReference type="EMBL" id="RVW15013.1"/>
    </source>
</evidence>
<comment type="caution">
    <text evidence="1">The sequence shown here is derived from an EMBL/GenBank/DDBJ whole genome shotgun (WGS) entry which is preliminary data.</text>
</comment>
<protein>
    <submittedName>
        <fullName evidence="1">Uncharacterized protein</fullName>
    </submittedName>
</protein>
<gene>
    <name evidence="1" type="ORF">CK203_090428</name>
</gene>
<dbReference type="Proteomes" id="UP000288805">
    <property type="component" value="Unassembled WGS sequence"/>
</dbReference>
<reference evidence="1 2" key="1">
    <citation type="journal article" date="2018" name="PLoS Genet.">
        <title>Population sequencing reveals clonal diversity and ancestral inbreeding in the grapevine cultivar Chardonnay.</title>
        <authorList>
            <person name="Roach M.J."/>
            <person name="Johnson D.L."/>
            <person name="Bohlmann J."/>
            <person name="van Vuuren H.J."/>
            <person name="Jones S.J."/>
            <person name="Pretorius I.S."/>
            <person name="Schmidt S.A."/>
            <person name="Borneman A.R."/>
        </authorList>
    </citation>
    <scope>NUCLEOTIDE SEQUENCE [LARGE SCALE GENOMIC DNA]</scope>
    <source>
        <strain evidence="2">cv. Chardonnay</strain>
        <tissue evidence="1">Leaf</tissue>
    </source>
</reference>
<proteinExistence type="predicted"/>
<accession>A0A438BVM4</accession>